<dbReference type="InterPro" id="IPR014710">
    <property type="entry name" value="RmlC-like_jellyroll"/>
</dbReference>
<dbReference type="Gene3D" id="2.60.120.10">
    <property type="entry name" value="Jelly Rolls"/>
    <property type="match status" value="1"/>
</dbReference>
<reference evidence="2 3" key="1">
    <citation type="submission" date="2020-02" db="EMBL/GenBank/DDBJ databases">
        <title>Acidophilic actinobacteria isolated from forest soil.</title>
        <authorList>
            <person name="Golinska P."/>
        </authorList>
    </citation>
    <scope>NUCLEOTIDE SEQUENCE [LARGE SCALE GENOMIC DNA]</scope>
    <source>
        <strain evidence="2 3">NL8</strain>
    </source>
</reference>
<gene>
    <name evidence="2" type="ORF">KGQ19_42030</name>
</gene>
<dbReference type="InterPro" id="IPR013096">
    <property type="entry name" value="Cupin_2"/>
</dbReference>
<sequence length="150" mass="16248">MTNDAREPVLLPPGEGCRFHVPGPYVVKLAGEQTAGSLAVLESAFAPGEGAPLHRHQGHDETFYVVSGRFRLRCDDRVAEEGPGGFMHVPRTHPHSFTNVGEETSTILVALSPAGFEKFFIEAAGLSASGRPSREAMESILARYDQELVF</sequence>
<proteinExistence type="predicted"/>
<dbReference type="SUPFAM" id="SSF51182">
    <property type="entry name" value="RmlC-like cupins"/>
    <property type="match status" value="1"/>
</dbReference>
<dbReference type="Pfam" id="PF07883">
    <property type="entry name" value="Cupin_2"/>
    <property type="match status" value="1"/>
</dbReference>
<dbReference type="Proteomes" id="UP000730482">
    <property type="component" value="Unassembled WGS sequence"/>
</dbReference>
<accession>A0ABS5L515</accession>
<organism evidence="2 3">
    <name type="scientific">Catenulispora pinistramenti</name>
    <dbReference type="NCBI Taxonomy" id="2705254"/>
    <lineage>
        <taxon>Bacteria</taxon>
        <taxon>Bacillati</taxon>
        <taxon>Actinomycetota</taxon>
        <taxon>Actinomycetes</taxon>
        <taxon>Catenulisporales</taxon>
        <taxon>Catenulisporaceae</taxon>
        <taxon>Catenulispora</taxon>
    </lineage>
</organism>
<dbReference type="InterPro" id="IPR011051">
    <property type="entry name" value="RmlC_Cupin_sf"/>
</dbReference>
<dbReference type="EMBL" id="JAAFYZ010000255">
    <property type="protein sequence ID" value="MBS2553452.1"/>
    <property type="molecule type" value="Genomic_DNA"/>
</dbReference>
<evidence type="ECO:0000313" key="2">
    <source>
        <dbReference type="EMBL" id="MBS2553452.1"/>
    </source>
</evidence>
<keyword evidence="3" id="KW-1185">Reference proteome</keyword>
<feature type="domain" description="Cupin type-2" evidence="1">
    <location>
        <begin position="44"/>
        <end position="109"/>
    </location>
</feature>
<dbReference type="PANTHER" id="PTHR36440:SF1">
    <property type="entry name" value="PUTATIVE (AFU_ORTHOLOGUE AFUA_8G07350)-RELATED"/>
    <property type="match status" value="1"/>
</dbReference>
<dbReference type="PANTHER" id="PTHR36440">
    <property type="entry name" value="PUTATIVE (AFU_ORTHOLOGUE AFUA_8G07350)-RELATED"/>
    <property type="match status" value="1"/>
</dbReference>
<evidence type="ECO:0000313" key="3">
    <source>
        <dbReference type="Proteomes" id="UP000730482"/>
    </source>
</evidence>
<name>A0ABS5L515_9ACTN</name>
<evidence type="ECO:0000259" key="1">
    <source>
        <dbReference type="Pfam" id="PF07883"/>
    </source>
</evidence>
<protein>
    <submittedName>
        <fullName evidence="2">Cupin domain-containing protein</fullName>
    </submittedName>
</protein>
<dbReference type="RefSeq" id="WP_212020027.1">
    <property type="nucleotide sequence ID" value="NZ_JAAFYZ010000255.1"/>
</dbReference>
<dbReference type="InterPro" id="IPR053146">
    <property type="entry name" value="QDO-like"/>
</dbReference>
<comment type="caution">
    <text evidence="2">The sequence shown here is derived from an EMBL/GenBank/DDBJ whole genome shotgun (WGS) entry which is preliminary data.</text>
</comment>